<feature type="transmembrane region" description="Helical" evidence="6">
    <location>
        <begin position="68"/>
        <end position="90"/>
    </location>
</feature>
<dbReference type="Pfam" id="PF00005">
    <property type="entry name" value="ABC_tran"/>
    <property type="match status" value="1"/>
</dbReference>
<evidence type="ECO:0000256" key="5">
    <source>
        <dbReference type="SAM" id="MobiDB-lite"/>
    </source>
</evidence>
<feature type="transmembrane region" description="Helical" evidence="6">
    <location>
        <begin position="171"/>
        <end position="190"/>
    </location>
</feature>
<feature type="domain" description="ABC transmembrane type-1" evidence="8">
    <location>
        <begin position="33"/>
        <end position="314"/>
    </location>
</feature>
<name>A0A3S9PX43_9ACTO</name>
<evidence type="ECO:0000259" key="8">
    <source>
        <dbReference type="PROSITE" id="PS50929"/>
    </source>
</evidence>
<dbReference type="InterPro" id="IPR017871">
    <property type="entry name" value="ABC_transporter-like_CS"/>
</dbReference>
<evidence type="ECO:0000256" key="1">
    <source>
        <dbReference type="ARBA" id="ARBA00004651"/>
    </source>
</evidence>
<evidence type="ECO:0000256" key="2">
    <source>
        <dbReference type="ARBA" id="ARBA00022692"/>
    </source>
</evidence>
<keyword evidence="9" id="KW-0067">ATP-binding</keyword>
<feature type="transmembrane region" description="Helical" evidence="6">
    <location>
        <begin position="260"/>
        <end position="279"/>
    </location>
</feature>
<dbReference type="RefSeq" id="WP_126703735.1">
    <property type="nucleotide sequence ID" value="NZ_CP034593.1"/>
</dbReference>
<feature type="region of interest" description="Disordered" evidence="5">
    <location>
        <begin position="342"/>
        <end position="377"/>
    </location>
</feature>
<dbReference type="PANTHER" id="PTHR43394:SF1">
    <property type="entry name" value="ATP-BINDING CASSETTE SUB-FAMILY B MEMBER 10, MITOCHONDRIAL"/>
    <property type="match status" value="1"/>
</dbReference>
<dbReference type="Gene3D" id="3.40.50.300">
    <property type="entry name" value="P-loop containing nucleotide triphosphate hydrolases"/>
    <property type="match status" value="1"/>
</dbReference>
<evidence type="ECO:0000313" key="9">
    <source>
        <dbReference type="EMBL" id="AZQ76929.1"/>
    </source>
</evidence>
<evidence type="ECO:0000259" key="7">
    <source>
        <dbReference type="PROSITE" id="PS50893"/>
    </source>
</evidence>
<dbReference type="PANTHER" id="PTHR43394">
    <property type="entry name" value="ATP-DEPENDENT PERMEASE MDL1, MITOCHONDRIAL"/>
    <property type="match status" value="1"/>
</dbReference>
<dbReference type="OrthoDB" id="4966664at2"/>
<dbReference type="CDD" id="cd07346">
    <property type="entry name" value="ABC_6TM_exporters"/>
    <property type="match status" value="1"/>
</dbReference>
<feature type="transmembrane region" description="Helical" evidence="6">
    <location>
        <begin position="146"/>
        <end position="165"/>
    </location>
</feature>
<evidence type="ECO:0000313" key="10">
    <source>
        <dbReference type="Proteomes" id="UP000280344"/>
    </source>
</evidence>
<dbReference type="GO" id="GO:0015421">
    <property type="term" value="F:ABC-type oligopeptide transporter activity"/>
    <property type="evidence" value="ECO:0007669"/>
    <property type="project" value="TreeGrafter"/>
</dbReference>
<dbReference type="SUPFAM" id="SSF52540">
    <property type="entry name" value="P-loop containing nucleoside triphosphate hydrolases"/>
    <property type="match status" value="1"/>
</dbReference>
<dbReference type="InterPro" id="IPR039421">
    <property type="entry name" value="Type_1_exporter"/>
</dbReference>
<keyword evidence="2 6" id="KW-0812">Transmembrane</keyword>
<feature type="domain" description="ABC transporter" evidence="7">
    <location>
        <begin position="383"/>
        <end position="646"/>
    </location>
</feature>
<dbReference type="Pfam" id="PF00664">
    <property type="entry name" value="ABC_membrane"/>
    <property type="match status" value="1"/>
</dbReference>
<evidence type="ECO:0000256" key="6">
    <source>
        <dbReference type="SAM" id="Phobius"/>
    </source>
</evidence>
<comment type="subcellular location">
    <subcellularLocation>
        <location evidence="1">Cell membrane</location>
        <topology evidence="1">Multi-pass membrane protein</topology>
    </subcellularLocation>
</comment>
<feature type="compositionally biased region" description="Low complexity" evidence="5">
    <location>
        <begin position="352"/>
        <end position="363"/>
    </location>
</feature>
<dbReference type="PROSITE" id="PS00211">
    <property type="entry name" value="ABC_TRANSPORTER_1"/>
    <property type="match status" value="1"/>
</dbReference>
<dbReference type="AlphaFoldDB" id="A0A3S9PX43"/>
<sequence length="659" mass="70539">MFSFPPVVDKPLPAHRPRAIMVDLIATSKKQVAAGVAFRSIQEIVGAITPVVLGIALDSGMEHGATSAVWIVAGWLATLALIQAVTMAFGHGFEIVLWMRTSLRSITQVHNHVTRSGPAILRKKSTGEVVATAMSDAEHVGNLVEFIPRLIGGLFAFLTVAIVLLNQNVTLGLVVLIGVPIITAAASLLIKPLQSRQQVQRDEQGKLTALGTDTVAGLRVLRGIGGETQFAARYSEQSQKVREAGNAVARLQSWIDGLQILIPGIFTAFVMWQGALLAMDGELTIGDFTALFGLTIYLVRPLQIVMMVVTQFGRARVGARKMFNIFRIQPISGTLEERLAAEKDAERSVENSTSATAETSGASQPARASQTVVPGTVSPSDDVHFASATAMPGHNPFKGPIVDTTTGITIRPGVATAIVTTNPSDAAELAERLARIDDEVSDVTVSGIDIRTMPLALVRKRVLLARATPELFGGQLRSVIDARTPYETIDRPLAASRAAVFGPAAAESPANESRDPDIMSSLEASDAHDVLSSLDNSLSGEITEKARSLSGGQRQRVALSRAILDDPEVLILVEPTSAVDSHTEDRIAKRLMERRSGKTTVLTSGSPLLLNRVDEVVLLENGEEIVRGSHDELLQKSAAGDPLAQRYEWVITRQTGEES</sequence>
<dbReference type="EMBL" id="CP034593">
    <property type="protein sequence ID" value="AZQ76929.1"/>
    <property type="molecule type" value="Genomic_DNA"/>
</dbReference>
<evidence type="ECO:0000256" key="3">
    <source>
        <dbReference type="ARBA" id="ARBA00022989"/>
    </source>
</evidence>
<accession>A0A3S9PX43</accession>
<dbReference type="Proteomes" id="UP000280344">
    <property type="component" value="Chromosome"/>
</dbReference>
<keyword evidence="9" id="KW-0547">Nucleotide-binding</keyword>
<dbReference type="Gene3D" id="1.20.1560.10">
    <property type="entry name" value="ABC transporter type 1, transmembrane domain"/>
    <property type="match status" value="1"/>
</dbReference>
<dbReference type="GO" id="GO:0005886">
    <property type="term" value="C:plasma membrane"/>
    <property type="evidence" value="ECO:0007669"/>
    <property type="project" value="UniProtKB-SubCell"/>
</dbReference>
<gene>
    <name evidence="9" type="ORF">EJ997_05855</name>
</gene>
<dbReference type="SUPFAM" id="SSF90123">
    <property type="entry name" value="ABC transporter transmembrane region"/>
    <property type="match status" value="1"/>
</dbReference>
<keyword evidence="4 6" id="KW-0472">Membrane</keyword>
<dbReference type="PROSITE" id="PS50893">
    <property type="entry name" value="ABC_TRANSPORTER_2"/>
    <property type="match status" value="1"/>
</dbReference>
<feature type="transmembrane region" description="Helical" evidence="6">
    <location>
        <begin position="291"/>
        <end position="312"/>
    </location>
</feature>
<dbReference type="GO" id="GO:0016887">
    <property type="term" value="F:ATP hydrolysis activity"/>
    <property type="evidence" value="ECO:0007669"/>
    <property type="project" value="InterPro"/>
</dbReference>
<dbReference type="InterPro" id="IPR036640">
    <property type="entry name" value="ABC1_TM_sf"/>
</dbReference>
<dbReference type="InterPro" id="IPR011527">
    <property type="entry name" value="ABC1_TM_dom"/>
</dbReference>
<dbReference type="PROSITE" id="PS50929">
    <property type="entry name" value="ABC_TM1F"/>
    <property type="match status" value="1"/>
</dbReference>
<dbReference type="InterPro" id="IPR003439">
    <property type="entry name" value="ABC_transporter-like_ATP-bd"/>
</dbReference>
<protein>
    <submittedName>
        <fullName evidence="9">ABC transporter ATP-binding protein</fullName>
    </submittedName>
</protein>
<dbReference type="KEGG" id="flh:EJ997_05855"/>
<dbReference type="GO" id="GO:0005524">
    <property type="term" value="F:ATP binding"/>
    <property type="evidence" value="ECO:0007669"/>
    <property type="project" value="UniProtKB-KW"/>
</dbReference>
<reference evidence="9 10" key="1">
    <citation type="submission" date="2018-12" db="EMBL/GenBank/DDBJ databases">
        <title>Complete genome sequence of Flaviflexus sp. H23T48.</title>
        <authorList>
            <person name="Bae J.-W."/>
            <person name="Lee J.-Y."/>
        </authorList>
    </citation>
    <scope>NUCLEOTIDE SEQUENCE [LARGE SCALE GENOMIC DNA]</scope>
    <source>
        <strain evidence="9 10">H23T48</strain>
    </source>
</reference>
<dbReference type="InterPro" id="IPR027417">
    <property type="entry name" value="P-loop_NTPase"/>
</dbReference>
<organism evidence="9 10">
    <name type="scientific">Flaviflexus ciconiae</name>
    <dbReference type="NCBI Taxonomy" id="2496867"/>
    <lineage>
        <taxon>Bacteria</taxon>
        <taxon>Bacillati</taxon>
        <taxon>Actinomycetota</taxon>
        <taxon>Actinomycetes</taxon>
        <taxon>Actinomycetales</taxon>
        <taxon>Actinomycetaceae</taxon>
        <taxon>Flaviflexus</taxon>
    </lineage>
</organism>
<keyword evidence="3 6" id="KW-1133">Transmembrane helix</keyword>
<evidence type="ECO:0000256" key="4">
    <source>
        <dbReference type="ARBA" id="ARBA00023136"/>
    </source>
</evidence>
<proteinExistence type="predicted"/>
<keyword evidence="10" id="KW-1185">Reference proteome</keyword>
<feature type="compositionally biased region" description="Polar residues" evidence="5">
    <location>
        <begin position="366"/>
        <end position="377"/>
    </location>
</feature>